<keyword evidence="2" id="KW-1185">Reference proteome</keyword>
<organism evidence="3">
    <name type="scientific">Enterobius vermicularis</name>
    <name type="common">Human pinworm</name>
    <dbReference type="NCBI Taxonomy" id="51028"/>
    <lineage>
        <taxon>Eukaryota</taxon>
        <taxon>Metazoa</taxon>
        <taxon>Ecdysozoa</taxon>
        <taxon>Nematoda</taxon>
        <taxon>Chromadorea</taxon>
        <taxon>Rhabditida</taxon>
        <taxon>Spirurina</taxon>
        <taxon>Oxyuridomorpha</taxon>
        <taxon>Oxyuroidea</taxon>
        <taxon>Oxyuridae</taxon>
        <taxon>Enterobius</taxon>
    </lineage>
</organism>
<sequence>MCFGSSVSNSPLKSRILVVLVNAANWDSNGQFETVLSEILNEDIRESEIHWFRNSPPTCLPRNLSPSAASLSRIILYYGYGRNMDHLIAYCANFSSSKPNRVFVIVELEQSDVPHETALAATLALLTDLSKLLLKGSDVNDSTGVLGGFFVVVLISTSNVFNFALIASLYTDCIVRQLLDGTFESLPSNC</sequence>
<reference evidence="3" key="1">
    <citation type="submission" date="2017-02" db="UniProtKB">
        <authorList>
            <consortium name="WormBaseParasite"/>
        </authorList>
    </citation>
    <scope>IDENTIFICATION</scope>
</reference>
<dbReference type="OrthoDB" id="5794884at2759"/>
<accession>A0A0N4V763</accession>
<name>A0A0N4V763_ENTVE</name>
<evidence type="ECO:0000313" key="2">
    <source>
        <dbReference type="Proteomes" id="UP000274131"/>
    </source>
</evidence>
<reference evidence="1 2" key="2">
    <citation type="submission" date="2018-10" db="EMBL/GenBank/DDBJ databases">
        <authorList>
            <consortium name="Pathogen Informatics"/>
        </authorList>
    </citation>
    <scope>NUCLEOTIDE SEQUENCE [LARGE SCALE GENOMIC DNA]</scope>
</reference>
<dbReference type="WBParaSite" id="EVEC_0000612101-mRNA-1">
    <property type="protein sequence ID" value="EVEC_0000612101-mRNA-1"/>
    <property type="gene ID" value="EVEC_0000612101"/>
</dbReference>
<dbReference type="AlphaFoldDB" id="A0A0N4V763"/>
<dbReference type="EMBL" id="UXUI01008249">
    <property type="protein sequence ID" value="VDD90981.1"/>
    <property type="molecule type" value="Genomic_DNA"/>
</dbReference>
<evidence type="ECO:0000313" key="1">
    <source>
        <dbReference type="EMBL" id="VDD90981.1"/>
    </source>
</evidence>
<gene>
    <name evidence="1" type="ORF">EVEC_LOCUS5732</name>
</gene>
<dbReference type="Proteomes" id="UP000274131">
    <property type="component" value="Unassembled WGS sequence"/>
</dbReference>
<evidence type="ECO:0000313" key="3">
    <source>
        <dbReference type="WBParaSite" id="EVEC_0000612101-mRNA-1"/>
    </source>
</evidence>
<protein>
    <submittedName>
        <fullName evidence="3">ANF_receptor domain-containing protein</fullName>
    </submittedName>
</protein>
<proteinExistence type="predicted"/>